<dbReference type="GO" id="GO:0006014">
    <property type="term" value="P:D-ribose metabolic process"/>
    <property type="evidence" value="ECO:0007669"/>
    <property type="project" value="TreeGrafter"/>
</dbReference>
<dbReference type="EC" id="5.3.1.6" evidence="3"/>
<dbReference type="PANTHER" id="PTHR11934">
    <property type="entry name" value="RIBOSE-5-PHOSPHATE ISOMERASE"/>
    <property type="match status" value="1"/>
</dbReference>
<evidence type="ECO:0000256" key="2">
    <source>
        <dbReference type="ARBA" id="ARBA00023235"/>
    </source>
</evidence>
<dbReference type="InterPro" id="IPR037171">
    <property type="entry name" value="NagB/RpiA_transferase-like"/>
</dbReference>
<organism evidence="4 5">
    <name type="scientific">Liquorilactobacillus cacaonum DSM 21116</name>
    <dbReference type="NCBI Taxonomy" id="1423729"/>
    <lineage>
        <taxon>Bacteria</taxon>
        <taxon>Bacillati</taxon>
        <taxon>Bacillota</taxon>
        <taxon>Bacilli</taxon>
        <taxon>Lactobacillales</taxon>
        <taxon>Lactobacillaceae</taxon>
        <taxon>Liquorilactobacillus</taxon>
    </lineage>
</organism>
<dbReference type="Gene3D" id="3.40.50.1360">
    <property type="match status" value="1"/>
</dbReference>
<feature type="binding site" evidence="3">
    <location>
        <begin position="84"/>
        <end position="87"/>
    </location>
    <ligand>
        <name>substrate</name>
    </ligand>
</feature>
<dbReference type="GO" id="GO:0009052">
    <property type="term" value="P:pentose-phosphate shunt, non-oxidative branch"/>
    <property type="evidence" value="ECO:0007669"/>
    <property type="project" value="UniProtKB-UniRule"/>
</dbReference>
<dbReference type="Gene3D" id="3.30.70.260">
    <property type="match status" value="1"/>
</dbReference>
<comment type="catalytic activity">
    <reaction evidence="1 3">
        <text>aldehydo-D-ribose 5-phosphate = D-ribulose 5-phosphate</text>
        <dbReference type="Rhea" id="RHEA:14657"/>
        <dbReference type="ChEBI" id="CHEBI:58121"/>
        <dbReference type="ChEBI" id="CHEBI:58273"/>
        <dbReference type="EC" id="5.3.1.6"/>
    </reaction>
</comment>
<dbReference type="PATRIC" id="fig|1423729.3.peg.1403"/>
<evidence type="ECO:0000313" key="4">
    <source>
        <dbReference type="EMBL" id="KRM90477.1"/>
    </source>
</evidence>
<dbReference type="STRING" id="1423729.FC80_GL001382"/>
<dbReference type="NCBIfam" id="NF001924">
    <property type="entry name" value="PRK00702.1"/>
    <property type="match status" value="1"/>
</dbReference>
<dbReference type="SUPFAM" id="SSF100950">
    <property type="entry name" value="NagB/RpiA/CoA transferase-like"/>
    <property type="match status" value="1"/>
</dbReference>
<dbReference type="GO" id="GO:0004751">
    <property type="term" value="F:ribose-5-phosphate isomerase activity"/>
    <property type="evidence" value="ECO:0007669"/>
    <property type="project" value="UniProtKB-UniRule"/>
</dbReference>
<dbReference type="InterPro" id="IPR004788">
    <property type="entry name" value="Ribose5P_isomerase_type_A"/>
</dbReference>
<comment type="function">
    <text evidence="3">Catalyzes the reversible conversion of ribose-5-phosphate to ribulose 5-phosphate.</text>
</comment>
<comment type="caution">
    <text evidence="4">The sequence shown here is derived from an EMBL/GenBank/DDBJ whole genome shotgun (WGS) entry which is preliminary data.</text>
</comment>
<evidence type="ECO:0000256" key="1">
    <source>
        <dbReference type="ARBA" id="ARBA00001713"/>
    </source>
</evidence>
<dbReference type="UniPathway" id="UPA00115">
    <property type="reaction ID" value="UER00412"/>
</dbReference>
<dbReference type="RefSeq" id="WP_057829592.1">
    <property type="nucleotide sequence ID" value="NZ_AYZE01000015.1"/>
</dbReference>
<dbReference type="CDD" id="cd01398">
    <property type="entry name" value="RPI_A"/>
    <property type="match status" value="1"/>
</dbReference>
<reference evidence="4 5" key="1">
    <citation type="journal article" date="2015" name="Genome Announc.">
        <title>Expanding the biotechnology potential of lactobacilli through comparative genomics of 213 strains and associated genera.</title>
        <authorList>
            <person name="Sun Z."/>
            <person name="Harris H.M."/>
            <person name="McCann A."/>
            <person name="Guo C."/>
            <person name="Argimon S."/>
            <person name="Zhang W."/>
            <person name="Yang X."/>
            <person name="Jeffery I.B."/>
            <person name="Cooney J.C."/>
            <person name="Kagawa T.F."/>
            <person name="Liu W."/>
            <person name="Song Y."/>
            <person name="Salvetti E."/>
            <person name="Wrobel A."/>
            <person name="Rasinkangas P."/>
            <person name="Parkhill J."/>
            <person name="Rea M.C."/>
            <person name="O'Sullivan O."/>
            <person name="Ritari J."/>
            <person name="Douillard F.P."/>
            <person name="Paul Ross R."/>
            <person name="Yang R."/>
            <person name="Briner A.E."/>
            <person name="Felis G.E."/>
            <person name="de Vos W.M."/>
            <person name="Barrangou R."/>
            <person name="Klaenhammer T.R."/>
            <person name="Caufield P.W."/>
            <person name="Cui Y."/>
            <person name="Zhang H."/>
            <person name="O'Toole P.W."/>
        </authorList>
    </citation>
    <scope>NUCLEOTIDE SEQUENCE [LARGE SCALE GENOMIC DNA]</scope>
    <source>
        <strain evidence="4 5">DSM 21116</strain>
    </source>
</reference>
<dbReference type="GO" id="GO:0005829">
    <property type="term" value="C:cytosol"/>
    <property type="evidence" value="ECO:0007669"/>
    <property type="project" value="TreeGrafter"/>
</dbReference>
<dbReference type="PANTHER" id="PTHR11934:SF0">
    <property type="entry name" value="RIBOSE-5-PHOSPHATE ISOMERASE"/>
    <property type="match status" value="1"/>
</dbReference>
<dbReference type="FunFam" id="3.40.50.1360:FF:000001">
    <property type="entry name" value="Ribose-5-phosphate isomerase A"/>
    <property type="match status" value="1"/>
</dbReference>
<dbReference type="OrthoDB" id="5870696at2"/>
<feature type="binding site" evidence="3">
    <location>
        <begin position="28"/>
        <end position="31"/>
    </location>
    <ligand>
        <name>substrate</name>
    </ligand>
</feature>
<dbReference type="EMBL" id="AYZE01000015">
    <property type="protein sequence ID" value="KRM90477.1"/>
    <property type="molecule type" value="Genomic_DNA"/>
</dbReference>
<evidence type="ECO:0000256" key="3">
    <source>
        <dbReference type="HAMAP-Rule" id="MF_00170"/>
    </source>
</evidence>
<keyword evidence="2 3" id="KW-0413">Isomerase</keyword>
<comment type="pathway">
    <text evidence="3">Carbohydrate degradation; pentose phosphate pathway; D-ribose 5-phosphate from D-ribulose 5-phosphate (non-oxidative stage): step 1/1.</text>
</comment>
<name>A0A0R2CFI8_9LACO</name>
<comment type="subunit">
    <text evidence="3">Homodimer.</text>
</comment>
<proteinExistence type="inferred from homology"/>
<dbReference type="HAMAP" id="MF_00170">
    <property type="entry name" value="Rib_5P_isom_A"/>
    <property type="match status" value="1"/>
</dbReference>
<gene>
    <name evidence="3" type="primary">rpiA</name>
    <name evidence="4" type="ORF">FC80_GL001382</name>
</gene>
<dbReference type="Proteomes" id="UP000051131">
    <property type="component" value="Unassembled WGS sequence"/>
</dbReference>
<dbReference type="Pfam" id="PF06026">
    <property type="entry name" value="Rib_5-P_isom_A"/>
    <property type="match status" value="1"/>
</dbReference>
<feature type="active site" description="Proton acceptor" evidence="3">
    <location>
        <position position="106"/>
    </location>
</feature>
<sequence length="227" mass="25022">MNQDDLKALVGKKAVDWISDGMTIGLGTGSTVRYMVEALAEKIKKEHLTITGVVTSKETANLATSLGIPLKSVDEIDYIDLTIDGADEISSDFQGIKGGGAALLFEKIVAKNSKKNLWIVDQSKLTKDLGNFPLPVEVIPYGSEKIFERFEAQNFAPTFRTVEDGTKVKTDSENYIIDLHLKKIDDPFKLAKYLKQQIGVVEHGLFLDTVNTIIVGYPDGPKIFEAR</sequence>
<accession>A0A0R2CFI8</accession>
<comment type="similarity">
    <text evidence="3">Belongs to the ribose 5-phosphate isomerase family.</text>
</comment>
<dbReference type="InterPro" id="IPR020672">
    <property type="entry name" value="Ribose5P_isomerase_typA_subgr"/>
</dbReference>
<feature type="binding site" evidence="3">
    <location>
        <begin position="97"/>
        <end position="100"/>
    </location>
    <ligand>
        <name>substrate</name>
    </ligand>
</feature>
<dbReference type="NCBIfam" id="TIGR00021">
    <property type="entry name" value="rpiA"/>
    <property type="match status" value="1"/>
</dbReference>
<evidence type="ECO:0000313" key="5">
    <source>
        <dbReference type="Proteomes" id="UP000051131"/>
    </source>
</evidence>
<dbReference type="AlphaFoldDB" id="A0A0R2CFI8"/>
<dbReference type="SUPFAM" id="SSF75445">
    <property type="entry name" value="D-ribose-5-phosphate isomerase (RpiA), lid domain"/>
    <property type="match status" value="1"/>
</dbReference>
<protein>
    <recommendedName>
        <fullName evidence="3">Ribose-5-phosphate isomerase A</fullName>
        <ecNumber evidence="3">5.3.1.6</ecNumber>
    </recommendedName>
    <alternativeName>
        <fullName evidence="3">Phosphoriboisomerase A</fullName>
        <shortName evidence="3">PRI</shortName>
    </alternativeName>
</protein>
<feature type="binding site" evidence="3">
    <location>
        <position position="124"/>
    </location>
    <ligand>
        <name>substrate</name>
    </ligand>
</feature>
<keyword evidence="5" id="KW-1185">Reference proteome</keyword>